<protein>
    <recommendedName>
        <fullName evidence="1">Predicted 3'-5' exonuclease PolB-like domain-containing protein</fullName>
    </recommendedName>
</protein>
<proteinExistence type="predicted"/>
<dbReference type="SUPFAM" id="SSF53098">
    <property type="entry name" value="Ribonuclease H-like"/>
    <property type="match status" value="1"/>
</dbReference>
<dbReference type="RefSeq" id="WP_188644038.1">
    <property type="nucleotide sequence ID" value="NZ_BMKL01000001.1"/>
</dbReference>
<evidence type="ECO:0000313" key="3">
    <source>
        <dbReference type="Proteomes" id="UP000619041"/>
    </source>
</evidence>
<evidence type="ECO:0000313" key="2">
    <source>
        <dbReference type="EMBL" id="GGD91500.1"/>
    </source>
</evidence>
<name>A0ABQ1S726_9SPHN</name>
<comment type="caution">
    <text evidence="2">The sequence shown here is derived from an EMBL/GenBank/DDBJ whole genome shotgun (WGS) entry which is preliminary data.</text>
</comment>
<dbReference type="Proteomes" id="UP000619041">
    <property type="component" value="Unassembled WGS sequence"/>
</dbReference>
<dbReference type="InterPro" id="IPR012337">
    <property type="entry name" value="RNaseH-like_sf"/>
</dbReference>
<dbReference type="InterPro" id="IPR019288">
    <property type="entry name" value="3'-5'_exonuclease_PolB-like"/>
</dbReference>
<accession>A0ABQ1S726</accession>
<sequence>MFKPNNDNHSGATHFVVLDCEFLKDLPLYERYRRADPDPARCRWPMKRVVSASVMALEVQGSELTVTAFKSFSGASEDRLLVQLFAFLAERPRHKLCTYGGVATDVPVLRVAAMEHGLKLPLQLRYSDRSRHVHLDLAIAMKGGEGDYAHMSEVATRLRVPCKLAGHAGSVPQLFSRGNFRAIEALSEVDIISTGFILASYLGVQGEILSAKAAQLGIIRYVRPLRGRARYAELLGNVADRLRREINQELNTWMARVA</sequence>
<dbReference type="EMBL" id="BMKL01000001">
    <property type="protein sequence ID" value="GGD91500.1"/>
    <property type="molecule type" value="Genomic_DNA"/>
</dbReference>
<keyword evidence="3" id="KW-1185">Reference proteome</keyword>
<organism evidence="2 3">
    <name type="scientific">Tsuneonella deserti</name>
    <dbReference type="NCBI Taxonomy" id="2035528"/>
    <lineage>
        <taxon>Bacteria</taxon>
        <taxon>Pseudomonadati</taxon>
        <taxon>Pseudomonadota</taxon>
        <taxon>Alphaproteobacteria</taxon>
        <taxon>Sphingomonadales</taxon>
        <taxon>Erythrobacteraceae</taxon>
        <taxon>Tsuneonella</taxon>
    </lineage>
</organism>
<feature type="domain" description="Predicted 3'-5' exonuclease PolB-like" evidence="1">
    <location>
        <begin position="44"/>
        <end position="211"/>
    </location>
</feature>
<gene>
    <name evidence="2" type="ORF">GCM10011515_08960</name>
</gene>
<dbReference type="Pfam" id="PF10108">
    <property type="entry name" value="DNA_pol_B_exo2"/>
    <property type="match status" value="1"/>
</dbReference>
<reference evidence="3" key="1">
    <citation type="journal article" date="2019" name="Int. J. Syst. Evol. Microbiol.">
        <title>The Global Catalogue of Microorganisms (GCM) 10K type strain sequencing project: providing services to taxonomists for standard genome sequencing and annotation.</title>
        <authorList>
            <consortium name="The Broad Institute Genomics Platform"/>
            <consortium name="The Broad Institute Genome Sequencing Center for Infectious Disease"/>
            <person name="Wu L."/>
            <person name="Ma J."/>
        </authorList>
    </citation>
    <scope>NUCLEOTIDE SEQUENCE [LARGE SCALE GENOMIC DNA]</scope>
    <source>
        <strain evidence="3">CGMCC 1.15959</strain>
    </source>
</reference>
<evidence type="ECO:0000259" key="1">
    <source>
        <dbReference type="Pfam" id="PF10108"/>
    </source>
</evidence>